<organism evidence="1 2">
    <name type="scientific">Paraburkholderia elongata</name>
    <dbReference type="NCBI Taxonomy" id="2675747"/>
    <lineage>
        <taxon>Bacteria</taxon>
        <taxon>Pseudomonadati</taxon>
        <taxon>Pseudomonadota</taxon>
        <taxon>Betaproteobacteria</taxon>
        <taxon>Burkholderiales</taxon>
        <taxon>Burkholderiaceae</taxon>
        <taxon>Paraburkholderia</taxon>
    </lineage>
</organism>
<reference evidence="1 2" key="1">
    <citation type="submission" date="2019-11" db="EMBL/GenBank/DDBJ databases">
        <title>Metabolism of dissolved organic matter in forest soils.</title>
        <authorList>
            <person name="Cyle K.T."/>
            <person name="Wilhelm R.C."/>
            <person name="Martinez C.E."/>
        </authorList>
    </citation>
    <scope>NUCLEOTIDE SEQUENCE [LARGE SCALE GENOMIC DNA]</scope>
    <source>
        <strain evidence="1 2">5N</strain>
    </source>
</reference>
<dbReference type="RefSeq" id="WP_172172140.1">
    <property type="nucleotide sequence ID" value="NZ_WOEZ01000185.1"/>
</dbReference>
<dbReference type="AlphaFoldDB" id="A0A972NU11"/>
<dbReference type="InterPro" id="IPR054441">
    <property type="entry name" value="Gp28-like"/>
</dbReference>
<evidence type="ECO:0000313" key="1">
    <source>
        <dbReference type="EMBL" id="NPT59101.1"/>
    </source>
</evidence>
<protein>
    <submittedName>
        <fullName evidence="1">Uncharacterized protein</fullName>
    </submittedName>
</protein>
<comment type="caution">
    <text evidence="1">The sequence shown here is derived from an EMBL/GenBank/DDBJ whole genome shotgun (WGS) entry which is preliminary data.</text>
</comment>
<evidence type="ECO:0000313" key="2">
    <source>
        <dbReference type="Proteomes" id="UP000655523"/>
    </source>
</evidence>
<name>A0A972NU11_9BURK</name>
<dbReference type="Proteomes" id="UP000655523">
    <property type="component" value="Unassembled WGS sequence"/>
</dbReference>
<keyword evidence="2" id="KW-1185">Reference proteome</keyword>
<dbReference type="Pfam" id="PF22755">
    <property type="entry name" value="E217_gp28"/>
    <property type="match status" value="1"/>
</dbReference>
<proteinExistence type="predicted"/>
<sequence>MNLSGIVGNYVAAVNPWVTASIQASTGYSTSPDGDRVPSYASPASIQVQMQAMTYRDLVQIEGLNINGEKRSMYINGTWEGVARPDGRGGDLITLLDGSVWLVVQVLENWGYQDGWTKVAVVRQNGG</sequence>
<gene>
    <name evidence="1" type="ORF">GNZ13_32220</name>
</gene>
<accession>A0A972NU11</accession>
<dbReference type="EMBL" id="WOEZ01000185">
    <property type="protein sequence ID" value="NPT59101.1"/>
    <property type="molecule type" value="Genomic_DNA"/>
</dbReference>